<evidence type="ECO:0000259" key="6">
    <source>
        <dbReference type="PROSITE" id="PS50103"/>
    </source>
</evidence>
<dbReference type="InterPro" id="IPR019496">
    <property type="entry name" value="NUFIP1_cons_dom"/>
</dbReference>
<feature type="region of interest" description="Disordered" evidence="5">
    <location>
        <begin position="301"/>
        <end position="353"/>
    </location>
</feature>
<feature type="compositionally biased region" description="Acidic residues" evidence="5">
    <location>
        <begin position="429"/>
        <end position="442"/>
    </location>
</feature>
<dbReference type="EMBL" id="NAJQ01000341">
    <property type="protein sequence ID" value="TKA71681.1"/>
    <property type="molecule type" value="Genomic_DNA"/>
</dbReference>
<dbReference type="InterPro" id="IPR000571">
    <property type="entry name" value="Znf_CCCH"/>
</dbReference>
<feature type="compositionally biased region" description="Pro residues" evidence="5">
    <location>
        <begin position="7"/>
        <end position="17"/>
    </location>
</feature>
<keyword evidence="1 4" id="KW-0479">Metal-binding</keyword>
<name>A0A4U0X6X6_9PEZI</name>
<dbReference type="SMART" id="SM00356">
    <property type="entry name" value="ZnF_C3H1"/>
    <property type="match status" value="1"/>
</dbReference>
<proteinExistence type="predicted"/>
<evidence type="ECO:0000256" key="2">
    <source>
        <dbReference type="ARBA" id="ARBA00022771"/>
    </source>
</evidence>
<dbReference type="PROSITE" id="PS50103">
    <property type="entry name" value="ZF_C3H1"/>
    <property type="match status" value="1"/>
</dbReference>
<feature type="zinc finger region" description="C3H1-type" evidence="4">
    <location>
        <begin position="457"/>
        <end position="485"/>
    </location>
</feature>
<feature type="compositionally biased region" description="Low complexity" evidence="5">
    <location>
        <begin position="414"/>
        <end position="428"/>
    </location>
</feature>
<dbReference type="GO" id="GO:0008270">
    <property type="term" value="F:zinc ion binding"/>
    <property type="evidence" value="ECO:0007669"/>
    <property type="project" value="UniProtKB-KW"/>
</dbReference>
<accession>A0A4U0X6X6</accession>
<protein>
    <recommendedName>
        <fullName evidence="6">C3H1-type domain-containing protein</fullName>
    </recommendedName>
</protein>
<dbReference type="InterPro" id="IPR036855">
    <property type="entry name" value="Znf_CCCH_sf"/>
</dbReference>
<dbReference type="SUPFAM" id="SSF90229">
    <property type="entry name" value="CCCH zinc finger"/>
    <property type="match status" value="1"/>
</dbReference>
<feature type="compositionally biased region" description="Acidic residues" evidence="5">
    <location>
        <begin position="215"/>
        <end position="228"/>
    </location>
</feature>
<keyword evidence="8" id="KW-1185">Reference proteome</keyword>
<reference evidence="7 8" key="1">
    <citation type="submission" date="2017-03" db="EMBL/GenBank/DDBJ databases">
        <title>Genomes of endolithic fungi from Antarctica.</title>
        <authorList>
            <person name="Coleine C."/>
            <person name="Masonjones S."/>
            <person name="Stajich J.E."/>
        </authorList>
    </citation>
    <scope>NUCLEOTIDE SEQUENCE [LARGE SCALE GENOMIC DNA]</scope>
    <source>
        <strain evidence="7 8">CCFEE 5184</strain>
    </source>
</reference>
<evidence type="ECO:0000256" key="4">
    <source>
        <dbReference type="PROSITE-ProRule" id="PRU00723"/>
    </source>
</evidence>
<dbReference type="Proteomes" id="UP000309340">
    <property type="component" value="Unassembled WGS sequence"/>
</dbReference>
<gene>
    <name evidence="7" type="ORF">B0A55_07687</name>
</gene>
<feature type="compositionally biased region" description="Basic and acidic residues" evidence="5">
    <location>
        <begin position="342"/>
        <end position="353"/>
    </location>
</feature>
<dbReference type="OrthoDB" id="273070at2759"/>
<feature type="domain" description="C3H1-type" evidence="6">
    <location>
        <begin position="457"/>
        <end position="485"/>
    </location>
</feature>
<dbReference type="Pfam" id="PF10453">
    <property type="entry name" value="NUFIP1"/>
    <property type="match status" value="1"/>
</dbReference>
<evidence type="ECO:0000313" key="7">
    <source>
        <dbReference type="EMBL" id="TKA71681.1"/>
    </source>
</evidence>
<keyword evidence="2 4" id="KW-0863">Zinc-finger</keyword>
<feature type="region of interest" description="Disordered" evidence="5">
    <location>
        <begin position="489"/>
        <end position="514"/>
    </location>
</feature>
<feature type="region of interest" description="Disordered" evidence="5">
    <location>
        <begin position="1"/>
        <end position="228"/>
    </location>
</feature>
<feature type="region of interest" description="Disordered" evidence="5">
    <location>
        <begin position="367"/>
        <end position="460"/>
    </location>
</feature>
<sequence length="558" mass="59863">MSGSFSFPPPPPPPPKAAPSTDGVDDYGFSGRDHGRGRGRGRGRGANDGNGRGRGRGDYAGNLDWQPGHRNHGAGSWTPAGNGTHLNGDGYSQHDRNRLGFPGLPSGTHVNPNFVPLKSGQQSGQQSGRVPASLASASPPRTVAGHKRKLDALRPPQHSPLPGPQTAPTVPSFGAPILPSKPASAATISSQTKREQSLNGLGLTPGDEHLVYSSSDDERDNDEQDVDEEAQHAELGEKLTFEHNGVVLSLSSAADLVAWQNERRKNWPTKARMTEKEAERRYVGEERKRLFASAARANQAAVISNGRKERDAHKTKRYTQPLGDTEALKATPAPIKQPPPKPETELERARLNLEAQEDKLAALRKRVTKGQAALDVARTKQAEEDQDQIERLAASLSRVEEAQDTTQDGDVSDAHSSPLSDSSVLSSDDASEPDDRSDDDELPEKAPSKPAAPNATGRPQRLCRYYAASGYCRDGEACIYRHELAPGAPALQQPPPQPPKAAAAPRGTTANEADRKSIYRRLVEQQQGEEDRLALQVVKHLGKAGFFSAEGGGGNGEV</sequence>
<organism evidence="7 8">
    <name type="scientific">Friedmanniomyces simplex</name>
    <dbReference type="NCBI Taxonomy" id="329884"/>
    <lineage>
        <taxon>Eukaryota</taxon>
        <taxon>Fungi</taxon>
        <taxon>Dikarya</taxon>
        <taxon>Ascomycota</taxon>
        <taxon>Pezizomycotina</taxon>
        <taxon>Dothideomycetes</taxon>
        <taxon>Dothideomycetidae</taxon>
        <taxon>Mycosphaerellales</taxon>
        <taxon>Teratosphaeriaceae</taxon>
        <taxon>Friedmanniomyces</taxon>
    </lineage>
</organism>
<comment type="caution">
    <text evidence="7">The sequence shown here is derived from an EMBL/GenBank/DDBJ whole genome shotgun (WGS) entry which is preliminary data.</text>
</comment>
<feature type="compositionally biased region" description="Low complexity" evidence="5">
    <location>
        <begin position="119"/>
        <end position="128"/>
    </location>
</feature>
<keyword evidence="3 4" id="KW-0862">Zinc</keyword>
<evidence type="ECO:0000256" key="5">
    <source>
        <dbReference type="SAM" id="MobiDB-lite"/>
    </source>
</evidence>
<evidence type="ECO:0000256" key="1">
    <source>
        <dbReference type="ARBA" id="ARBA00022723"/>
    </source>
</evidence>
<evidence type="ECO:0000256" key="3">
    <source>
        <dbReference type="ARBA" id="ARBA00022833"/>
    </source>
</evidence>
<dbReference type="AlphaFoldDB" id="A0A4U0X6X6"/>
<evidence type="ECO:0000313" key="8">
    <source>
        <dbReference type="Proteomes" id="UP000309340"/>
    </source>
</evidence>